<accession>A0A2A4HUI5</accession>
<dbReference type="Pfam" id="PF03413">
    <property type="entry name" value="PepSY"/>
    <property type="match status" value="1"/>
</dbReference>
<dbReference type="AlphaFoldDB" id="A0A2A4HUI5"/>
<protein>
    <submittedName>
        <fullName evidence="3">Peptidase M4</fullName>
    </submittedName>
</protein>
<feature type="chain" id="PRO_5012788397" evidence="1">
    <location>
        <begin position="23"/>
        <end position="104"/>
    </location>
</feature>
<proteinExistence type="predicted"/>
<evidence type="ECO:0000313" key="3">
    <source>
        <dbReference type="EMBL" id="PCG07681.1"/>
    </source>
</evidence>
<keyword evidence="4" id="KW-1185">Reference proteome</keyword>
<name>A0A2A4HUI5_9SPHN</name>
<dbReference type="Proteomes" id="UP000218784">
    <property type="component" value="Unassembled WGS sequence"/>
</dbReference>
<feature type="signal peptide" evidence="1">
    <location>
        <begin position="1"/>
        <end position="22"/>
    </location>
</feature>
<gene>
    <name evidence="3" type="ORF">COA17_17010</name>
</gene>
<comment type="caution">
    <text evidence="3">The sequence shown here is derived from an EMBL/GenBank/DDBJ whole genome shotgun (WGS) entry which is preliminary data.</text>
</comment>
<dbReference type="InterPro" id="IPR025711">
    <property type="entry name" value="PepSY"/>
</dbReference>
<organism evidence="3 4">
    <name type="scientific">Sphingomonas ginsenosidimutans</name>
    <dbReference type="NCBI Taxonomy" id="862134"/>
    <lineage>
        <taxon>Bacteria</taxon>
        <taxon>Pseudomonadati</taxon>
        <taxon>Pseudomonadota</taxon>
        <taxon>Alphaproteobacteria</taxon>
        <taxon>Sphingomonadales</taxon>
        <taxon>Sphingomonadaceae</taxon>
        <taxon>Sphingomonas</taxon>
    </lineage>
</organism>
<evidence type="ECO:0000259" key="2">
    <source>
        <dbReference type="Pfam" id="PF03413"/>
    </source>
</evidence>
<evidence type="ECO:0000313" key="4">
    <source>
        <dbReference type="Proteomes" id="UP000218784"/>
    </source>
</evidence>
<dbReference type="RefSeq" id="WP_056433058.1">
    <property type="nucleotide sequence ID" value="NZ_NWVD01000013.1"/>
</dbReference>
<sequence length="104" mass="10928">MKDVRLMLGLLSVAAMSGTAAAAATKLKGHQYAAQAKVSLATARQTALKARPGTITDQELEREKGGSGLRYSFDITSHGKPYEVGIDARSGVILENVAEGKNPD</sequence>
<evidence type="ECO:0000256" key="1">
    <source>
        <dbReference type="SAM" id="SignalP"/>
    </source>
</evidence>
<keyword evidence="1" id="KW-0732">Signal</keyword>
<feature type="domain" description="PepSY" evidence="2">
    <location>
        <begin position="37"/>
        <end position="95"/>
    </location>
</feature>
<dbReference type="EMBL" id="NWVD01000013">
    <property type="protein sequence ID" value="PCG07681.1"/>
    <property type="molecule type" value="Genomic_DNA"/>
</dbReference>
<dbReference type="Gene3D" id="3.10.450.40">
    <property type="match status" value="1"/>
</dbReference>
<reference evidence="3 4" key="1">
    <citation type="submission" date="2017-09" db="EMBL/GenBank/DDBJ databases">
        <title>Sphingomonas ginsenosidimutans KACC 14949, whole genome shotgun sequence.</title>
        <authorList>
            <person name="Feng G."/>
            <person name="Zhu H."/>
        </authorList>
    </citation>
    <scope>NUCLEOTIDE SEQUENCE [LARGE SCALE GENOMIC DNA]</scope>
    <source>
        <strain evidence="3 4">KACC 14949</strain>
    </source>
</reference>